<evidence type="ECO:0000256" key="9">
    <source>
        <dbReference type="HAMAP-Rule" id="MF_00135"/>
    </source>
</evidence>
<dbReference type="PANTHER" id="PTHR42894">
    <property type="entry name" value="N-(5'-PHOSPHORIBOSYL)ANTHRANILATE ISOMERASE"/>
    <property type="match status" value="1"/>
</dbReference>
<organism evidence="11 12">
    <name type="scientific">Candidatus Brocadia carolinensis</name>
    <dbReference type="NCBI Taxonomy" id="1004156"/>
    <lineage>
        <taxon>Bacteria</taxon>
        <taxon>Pseudomonadati</taxon>
        <taxon>Planctomycetota</taxon>
        <taxon>Candidatus Brocadiia</taxon>
        <taxon>Candidatus Brocadiales</taxon>
        <taxon>Candidatus Brocadiaceae</taxon>
        <taxon>Candidatus Brocadia</taxon>
    </lineage>
</organism>
<dbReference type="InterPro" id="IPR013785">
    <property type="entry name" value="Aldolase_TIM"/>
</dbReference>
<evidence type="ECO:0000256" key="1">
    <source>
        <dbReference type="ARBA" id="ARBA00001164"/>
    </source>
</evidence>
<sequence>MVRVKVCCISSVEEACLAVRLGASALGLVSGMPSGPGVISEAQIAEIAATVPPPVGTFLLTSRTDPAEITAQQQRCRTTTVQICDRLPTGALAKLRKSLPGISLEQVIHVTAEASVEEALAAAREVDALLLDSGNQALPVKELGGTGRTHDWSLSARIVEKSGVPVFLAGGLNADNVSEAIRLIQPFGLDLCTGVRTDGVLDESKLRKFMTAVEATTQQGAPADTKTATRFRRG</sequence>
<feature type="domain" description="N-(5'phosphoribosyl) anthranilate isomerase (PRAI)" evidence="10">
    <location>
        <begin position="5"/>
        <end position="211"/>
    </location>
</feature>
<dbReference type="InterPro" id="IPR001240">
    <property type="entry name" value="PRAI_dom"/>
</dbReference>
<evidence type="ECO:0000256" key="7">
    <source>
        <dbReference type="ARBA" id="ARBA00023141"/>
    </source>
</evidence>
<dbReference type="Gene3D" id="3.20.20.70">
    <property type="entry name" value="Aldolase class I"/>
    <property type="match status" value="1"/>
</dbReference>
<dbReference type="GO" id="GO:0004640">
    <property type="term" value="F:phosphoribosylanthranilate isomerase activity"/>
    <property type="evidence" value="ECO:0007669"/>
    <property type="project" value="UniProtKB-UniRule"/>
</dbReference>
<evidence type="ECO:0000256" key="5">
    <source>
        <dbReference type="ARBA" id="ARBA00022605"/>
    </source>
</evidence>
<dbReference type="InterPro" id="IPR044643">
    <property type="entry name" value="TrpF_fam"/>
</dbReference>
<protein>
    <recommendedName>
        <fullName evidence="4 9">N-(5'-phosphoribosyl)anthranilate isomerase</fullName>
        <shortName evidence="9">PRAI</shortName>
        <ecNumber evidence="3 9">5.3.1.24</ecNumber>
    </recommendedName>
</protein>
<dbReference type="UniPathway" id="UPA00035">
    <property type="reaction ID" value="UER00042"/>
</dbReference>
<evidence type="ECO:0000313" key="11">
    <source>
        <dbReference type="EMBL" id="OOP56671.1"/>
    </source>
</evidence>
<keyword evidence="8 9" id="KW-0413">Isomerase</keyword>
<dbReference type="STRING" id="1004156.AYP45_07800"/>
<dbReference type="GO" id="GO:0000162">
    <property type="term" value="P:L-tryptophan biosynthetic process"/>
    <property type="evidence" value="ECO:0007669"/>
    <property type="project" value="UniProtKB-UniRule"/>
</dbReference>
<comment type="catalytic activity">
    <reaction evidence="1 9">
        <text>N-(5-phospho-beta-D-ribosyl)anthranilate = 1-(2-carboxyphenylamino)-1-deoxy-D-ribulose 5-phosphate</text>
        <dbReference type="Rhea" id="RHEA:21540"/>
        <dbReference type="ChEBI" id="CHEBI:18277"/>
        <dbReference type="ChEBI" id="CHEBI:58613"/>
        <dbReference type="EC" id="5.3.1.24"/>
    </reaction>
</comment>
<dbReference type="PANTHER" id="PTHR42894:SF1">
    <property type="entry name" value="N-(5'-PHOSPHORIBOSYL)ANTHRANILATE ISOMERASE"/>
    <property type="match status" value="1"/>
</dbReference>
<dbReference type="Proteomes" id="UP000189681">
    <property type="component" value="Unassembled WGS sequence"/>
</dbReference>
<evidence type="ECO:0000256" key="4">
    <source>
        <dbReference type="ARBA" id="ARBA00022272"/>
    </source>
</evidence>
<dbReference type="HAMAP" id="MF_00135">
    <property type="entry name" value="PRAI"/>
    <property type="match status" value="1"/>
</dbReference>
<evidence type="ECO:0000256" key="6">
    <source>
        <dbReference type="ARBA" id="ARBA00022822"/>
    </source>
</evidence>
<dbReference type="EMBL" id="AYTS01000066">
    <property type="protein sequence ID" value="OOP56671.1"/>
    <property type="molecule type" value="Genomic_DNA"/>
</dbReference>
<keyword evidence="5 9" id="KW-0028">Amino-acid biosynthesis</keyword>
<dbReference type="InterPro" id="IPR011060">
    <property type="entry name" value="RibuloseP-bd_barrel"/>
</dbReference>
<comment type="caution">
    <text evidence="11">The sequence shown here is derived from an EMBL/GenBank/DDBJ whole genome shotgun (WGS) entry which is preliminary data.</text>
</comment>
<evidence type="ECO:0000256" key="2">
    <source>
        <dbReference type="ARBA" id="ARBA00004664"/>
    </source>
</evidence>
<gene>
    <name evidence="9" type="primary">trpF</name>
    <name evidence="11" type="ORF">AYP45_07800</name>
</gene>
<accession>A0A1V4AUF1</accession>
<dbReference type="Pfam" id="PF00697">
    <property type="entry name" value="PRAI"/>
    <property type="match status" value="1"/>
</dbReference>
<keyword evidence="7 9" id="KW-0057">Aromatic amino acid biosynthesis</keyword>
<comment type="similarity">
    <text evidence="9">Belongs to the TrpF family.</text>
</comment>
<dbReference type="AlphaFoldDB" id="A0A1V4AUF1"/>
<evidence type="ECO:0000256" key="3">
    <source>
        <dbReference type="ARBA" id="ARBA00012572"/>
    </source>
</evidence>
<dbReference type="EC" id="5.3.1.24" evidence="3 9"/>
<reference evidence="11 12" key="1">
    <citation type="journal article" date="2017" name="Water Res.">
        <title>Discovery and metagenomic analysis of an anammox bacterial enrichment related to Candidatus "Brocadia caroliniensis" in a full-scale glycerol-fed nitritation-denitritation separate centrate treatment process.</title>
        <authorList>
            <person name="Park H."/>
            <person name="Brotto A.C."/>
            <person name="van Loosdrecht M.C."/>
            <person name="Chandran K."/>
        </authorList>
    </citation>
    <scope>NUCLEOTIDE SEQUENCE [LARGE SCALE GENOMIC DNA]</scope>
    <source>
        <strain evidence="11">26THWARD</strain>
    </source>
</reference>
<comment type="pathway">
    <text evidence="2 9">Amino-acid biosynthesis; L-tryptophan biosynthesis; L-tryptophan from chorismate: step 3/5.</text>
</comment>
<dbReference type="CDD" id="cd00405">
    <property type="entry name" value="PRAI"/>
    <property type="match status" value="1"/>
</dbReference>
<evidence type="ECO:0000256" key="8">
    <source>
        <dbReference type="ARBA" id="ARBA00023235"/>
    </source>
</evidence>
<proteinExistence type="inferred from homology"/>
<dbReference type="SUPFAM" id="SSF51366">
    <property type="entry name" value="Ribulose-phoshate binding barrel"/>
    <property type="match status" value="1"/>
</dbReference>
<keyword evidence="6 9" id="KW-0822">Tryptophan biosynthesis</keyword>
<evidence type="ECO:0000313" key="12">
    <source>
        <dbReference type="Proteomes" id="UP000189681"/>
    </source>
</evidence>
<name>A0A1V4AUF1_9BACT</name>
<evidence type="ECO:0000259" key="10">
    <source>
        <dbReference type="Pfam" id="PF00697"/>
    </source>
</evidence>